<dbReference type="RefSeq" id="WP_087862470.1">
    <property type="nucleotide sequence ID" value="NZ_LT859958.1"/>
</dbReference>
<reference evidence="8" key="1">
    <citation type="submission" date="2017-05" db="EMBL/GenBank/DDBJ databases">
        <authorList>
            <person name="Kirkegaard R."/>
            <person name="Mcilroy J S."/>
        </authorList>
    </citation>
    <scope>NUCLEOTIDE SEQUENCE [LARGE SCALE GENOMIC DNA]</scope>
</reference>
<evidence type="ECO:0000256" key="5">
    <source>
        <dbReference type="ARBA" id="ARBA00023458"/>
    </source>
</evidence>
<comment type="subunit">
    <text evidence="6">Forms polymers.</text>
</comment>
<dbReference type="PANTHER" id="PTHR42749:SF1">
    <property type="entry name" value="CELL SHAPE-DETERMINING PROTEIN MREB"/>
    <property type="match status" value="1"/>
</dbReference>
<dbReference type="PRINTS" id="PR01652">
    <property type="entry name" value="SHAPEPROTEIN"/>
</dbReference>
<protein>
    <recommendedName>
        <fullName evidence="6">Cell shape-determining protein MreB</fullName>
    </recommendedName>
</protein>
<dbReference type="SUPFAM" id="SSF53067">
    <property type="entry name" value="Actin-like ATPase domain"/>
    <property type="match status" value="2"/>
</dbReference>
<keyword evidence="1 6" id="KW-0963">Cytoplasm</keyword>
<proteinExistence type="inferred from homology"/>
<dbReference type="HAMAP" id="MF_02207">
    <property type="entry name" value="MreB"/>
    <property type="match status" value="1"/>
</dbReference>
<keyword evidence="8" id="KW-1185">Reference proteome</keyword>
<dbReference type="Gene3D" id="3.30.420.40">
    <property type="match status" value="3"/>
</dbReference>
<dbReference type="GO" id="GO:0000902">
    <property type="term" value="P:cell morphogenesis"/>
    <property type="evidence" value="ECO:0007669"/>
    <property type="project" value="InterPro"/>
</dbReference>
<organism evidence="7 8">
    <name type="scientific">Candidatus Brevifilum fermentans</name>
    <dbReference type="NCBI Taxonomy" id="1986204"/>
    <lineage>
        <taxon>Bacteria</taxon>
        <taxon>Bacillati</taxon>
        <taxon>Chloroflexota</taxon>
        <taxon>Anaerolineae</taxon>
        <taxon>Anaerolineales</taxon>
        <taxon>Anaerolineaceae</taxon>
        <taxon>Candidatus Brevifilum</taxon>
    </lineage>
</organism>
<dbReference type="NCBIfam" id="NF010539">
    <property type="entry name" value="PRK13927.1"/>
    <property type="match status" value="1"/>
</dbReference>
<comment type="similarity">
    <text evidence="5 6">Belongs to the FtsA/MreB family.</text>
</comment>
<comment type="function">
    <text evidence="6">Forms membrane-associated dynamic filaments that are essential for cell shape determination. Acts by regulating cell wall synthesis and cell elongation, and thus cell shape. A feedback loop between cell geometry and MreB localization may maintain elongated cell shape by targeting cell wall growth to regions of negative cell wall curvature.</text>
</comment>
<dbReference type="InterPro" id="IPR043129">
    <property type="entry name" value="ATPase_NBD"/>
</dbReference>
<name>A0A1Y6K4U0_9CHLR</name>
<evidence type="ECO:0000256" key="1">
    <source>
        <dbReference type="ARBA" id="ARBA00022490"/>
    </source>
</evidence>
<dbReference type="AlphaFoldDB" id="A0A1Y6K4U0"/>
<evidence type="ECO:0000256" key="3">
    <source>
        <dbReference type="ARBA" id="ARBA00022840"/>
    </source>
</evidence>
<dbReference type="KEGG" id="abat:CFX1CAM_1579"/>
<dbReference type="GO" id="GO:0008360">
    <property type="term" value="P:regulation of cell shape"/>
    <property type="evidence" value="ECO:0007669"/>
    <property type="project" value="UniProtKB-UniRule"/>
</dbReference>
<feature type="binding site" evidence="6">
    <location>
        <begin position="205"/>
        <end position="208"/>
    </location>
    <ligand>
        <name>ATP</name>
        <dbReference type="ChEBI" id="CHEBI:30616"/>
    </ligand>
</feature>
<comment type="caution">
    <text evidence="6">Lacks conserved residue(s) required for the propagation of feature annotation.</text>
</comment>
<dbReference type="Proteomes" id="UP000195514">
    <property type="component" value="Chromosome I"/>
</dbReference>
<dbReference type="InterPro" id="IPR004753">
    <property type="entry name" value="MreB"/>
</dbReference>
<gene>
    <name evidence="6 7" type="primary">mreB</name>
    <name evidence="7" type="ORF">CFX1CAM_1579</name>
</gene>
<dbReference type="GO" id="GO:0005524">
    <property type="term" value="F:ATP binding"/>
    <property type="evidence" value="ECO:0007669"/>
    <property type="project" value="UniProtKB-KW"/>
</dbReference>
<dbReference type="CDD" id="cd10225">
    <property type="entry name" value="ASKHA_NBD_MreB-like"/>
    <property type="match status" value="1"/>
</dbReference>
<dbReference type="InterPro" id="IPR056546">
    <property type="entry name" value="MreB_MamK-like"/>
</dbReference>
<evidence type="ECO:0000256" key="4">
    <source>
        <dbReference type="ARBA" id="ARBA00022960"/>
    </source>
</evidence>
<accession>A0A1Y6K4U0</accession>
<feature type="binding site" evidence="6">
    <location>
        <begin position="157"/>
        <end position="159"/>
    </location>
    <ligand>
        <name>ATP</name>
        <dbReference type="ChEBI" id="CHEBI:30616"/>
    </ligand>
</feature>
<dbReference type="EMBL" id="LT859958">
    <property type="protein sequence ID" value="SMX54644.1"/>
    <property type="molecule type" value="Genomic_DNA"/>
</dbReference>
<evidence type="ECO:0000313" key="7">
    <source>
        <dbReference type="EMBL" id="SMX54644.1"/>
    </source>
</evidence>
<dbReference type="Pfam" id="PF06723">
    <property type="entry name" value="MreB_Mbl"/>
    <property type="match status" value="1"/>
</dbReference>
<evidence type="ECO:0000313" key="8">
    <source>
        <dbReference type="Proteomes" id="UP000195514"/>
    </source>
</evidence>
<keyword evidence="2 6" id="KW-0547">Nucleotide-binding</keyword>
<evidence type="ECO:0000256" key="6">
    <source>
        <dbReference type="HAMAP-Rule" id="MF_02207"/>
    </source>
</evidence>
<dbReference type="NCBIfam" id="TIGR00904">
    <property type="entry name" value="mreB"/>
    <property type="match status" value="1"/>
</dbReference>
<evidence type="ECO:0000256" key="2">
    <source>
        <dbReference type="ARBA" id="ARBA00022741"/>
    </source>
</evidence>
<keyword evidence="4 6" id="KW-0133">Cell shape</keyword>
<keyword evidence="3 6" id="KW-0067">ATP-binding</keyword>
<sequence length="336" mass="35993">MASLSHELGIDLGTLNTRIVEGKDILLQEPTIVAILLDELKLVEIGKSALNMMGRVPENIEVIRPMRFGVIAEYEITENFLREMVRMVTGRMLLFRPKLMITVPFGITSVERRAVYEAGLGAGSRDVYLIQQPLAGAIGIDLPIGAPTGNMIICLGGGTSQAAVLAMHSLVSAETSRVAGLELDEAIISFVRRKFGLIIGQPTAEQLKIQIGAALPKDNPQSMQIQGQDQVSGLPRPATITTDDIVEALQTPLENIAGTIRRVLEKTPPELISDIIDRGVALCGGTALLAGIDRYLTASLGIPAYLVDNPTTCVAEGASRAFSMIDVLSRSLPSKT</sequence>
<comment type="subcellular location">
    <subcellularLocation>
        <location evidence="6">Cytoplasm</location>
    </subcellularLocation>
    <text evidence="6">Membrane-associated.</text>
</comment>
<dbReference type="GO" id="GO:0005737">
    <property type="term" value="C:cytoplasm"/>
    <property type="evidence" value="ECO:0007669"/>
    <property type="project" value="UniProtKB-SubCell"/>
</dbReference>
<dbReference type="PANTHER" id="PTHR42749">
    <property type="entry name" value="CELL SHAPE-DETERMINING PROTEIN MREB"/>
    <property type="match status" value="1"/>
</dbReference>
<dbReference type="OrthoDB" id="9768127at2"/>